<keyword evidence="8 12" id="KW-1133">Transmembrane helix</keyword>
<dbReference type="PANTHER" id="PTHR48085:SF5">
    <property type="entry name" value="CADMIUM_ZINC-TRANSPORTING ATPASE HMA4-RELATED"/>
    <property type="match status" value="1"/>
</dbReference>
<dbReference type="InterPro" id="IPR059000">
    <property type="entry name" value="ATPase_P-type_domA"/>
</dbReference>
<dbReference type="PRINTS" id="PR00941">
    <property type="entry name" value="CDATPASE"/>
</dbReference>
<dbReference type="SFLD" id="SFLDG00002">
    <property type="entry name" value="C1.7:_P-type_atpase_like"/>
    <property type="match status" value="1"/>
</dbReference>
<feature type="transmembrane region" description="Helical" evidence="12">
    <location>
        <begin position="716"/>
        <end position="738"/>
    </location>
</feature>
<keyword evidence="4 12" id="KW-0479">Metal-binding</keyword>
<proteinExistence type="inferred from homology"/>
<keyword evidence="9 12" id="KW-0472">Membrane</keyword>
<dbReference type="PROSITE" id="PS00154">
    <property type="entry name" value="ATPASE_E1_E2"/>
    <property type="match status" value="1"/>
</dbReference>
<keyword evidence="15" id="KW-1185">Reference proteome</keyword>
<dbReference type="SFLD" id="SFLDF00027">
    <property type="entry name" value="p-type_atpase"/>
    <property type="match status" value="1"/>
</dbReference>
<dbReference type="SFLD" id="SFLDS00003">
    <property type="entry name" value="Haloacid_Dehalogenase"/>
    <property type="match status" value="1"/>
</dbReference>
<keyword evidence="3 12" id="KW-0812">Transmembrane</keyword>
<evidence type="ECO:0000256" key="11">
    <source>
        <dbReference type="ARBA" id="ARBA00047308"/>
    </source>
</evidence>
<accession>A0A7W2EV45</accession>
<evidence type="ECO:0000256" key="2">
    <source>
        <dbReference type="ARBA" id="ARBA00006024"/>
    </source>
</evidence>
<keyword evidence="5 12" id="KW-0547">Nucleotide-binding</keyword>
<organism evidence="14 15">
    <name type="scientific">Rugamonas brunnea</name>
    <dbReference type="NCBI Taxonomy" id="2758569"/>
    <lineage>
        <taxon>Bacteria</taxon>
        <taxon>Pseudomonadati</taxon>
        <taxon>Pseudomonadota</taxon>
        <taxon>Betaproteobacteria</taxon>
        <taxon>Burkholderiales</taxon>
        <taxon>Oxalobacteraceae</taxon>
        <taxon>Telluria group</taxon>
        <taxon>Rugamonas</taxon>
    </lineage>
</organism>
<dbReference type="InterPro" id="IPR006121">
    <property type="entry name" value="HMA_dom"/>
</dbReference>
<keyword evidence="6 12" id="KW-0067">ATP-binding</keyword>
<dbReference type="NCBIfam" id="TIGR01525">
    <property type="entry name" value="ATPase-IB_hvy"/>
    <property type="match status" value="1"/>
</dbReference>
<evidence type="ECO:0000256" key="12">
    <source>
        <dbReference type="RuleBase" id="RU362081"/>
    </source>
</evidence>
<keyword evidence="7" id="KW-1278">Translocase</keyword>
<evidence type="ECO:0000256" key="6">
    <source>
        <dbReference type="ARBA" id="ARBA00022840"/>
    </source>
</evidence>
<evidence type="ECO:0000256" key="10">
    <source>
        <dbReference type="ARBA" id="ARBA00039097"/>
    </source>
</evidence>
<dbReference type="Gene3D" id="3.40.50.1000">
    <property type="entry name" value="HAD superfamily/HAD-like"/>
    <property type="match status" value="1"/>
</dbReference>
<dbReference type="Pfam" id="PF00122">
    <property type="entry name" value="E1-E2_ATPase"/>
    <property type="match status" value="1"/>
</dbReference>
<evidence type="ECO:0000259" key="13">
    <source>
        <dbReference type="PROSITE" id="PS50846"/>
    </source>
</evidence>
<dbReference type="InterPro" id="IPR023214">
    <property type="entry name" value="HAD_sf"/>
</dbReference>
<dbReference type="InterPro" id="IPR036412">
    <property type="entry name" value="HAD-like_sf"/>
</dbReference>
<evidence type="ECO:0000256" key="8">
    <source>
        <dbReference type="ARBA" id="ARBA00022989"/>
    </source>
</evidence>
<dbReference type="RefSeq" id="WP_182165428.1">
    <property type="nucleotide sequence ID" value="NZ_JACEZT010000013.1"/>
</dbReference>
<dbReference type="NCBIfam" id="TIGR01494">
    <property type="entry name" value="ATPase_P-type"/>
    <property type="match status" value="1"/>
</dbReference>
<dbReference type="InterPro" id="IPR027256">
    <property type="entry name" value="P-typ_ATPase_IB"/>
</dbReference>
<dbReference type="AlphaFoldDB" id="A0A7W2EV45"/>
<dbReference type="PROSITE" id="PS50846">
    <property type="entry name" value="HMA_2"/>
    <property type="match status" value="1"/>
</dbReference>
<dbReference type="FunFam" id="2.70.150.10:FF:000002">
    <property type="entry name" value="Copper-transporting ATPase 1, putative"/>
    <property type="match status" value="1"/>
</dbReference>
<dbReference type="InterPro" id="IPR044492">
    <property type="entry name" value="P_typ_ATPase_HD_dom"/>
</dbReference>
<comment type="caution">
    <text evidence="14">The sequence shown here is derived from an EMBL/GenBank/DDBJ whole genome shotgun (WGS) entry which is preliminary data.</text>
</comment>
<evidence type="ECO:0000313" key="14">
    <source>
        <dbReference type="EMBL" id="MBA5639154.1"/>
    </source>
</evidence>
<dbReference type="GO" id="GO:0016887">
    <property type="term" value="F:ATP hydrolysis activity"/>
    <property type="evidence" value="ECO:0007669"/>
    <property type="project" value="InterPro"/>
</dbReference>
<reference evidence="14 15" key="1">
    <citation type="submission" date="2020-07" db="EMBL/GenBank/DDBJ databases">
        <title>Novel species isolated from subtropical streams in China.</title>
        <authorList>
            <person name="Lu H."/>
        </authorList>
    </citation>
    <scope>NUCLEOTIDE SEQUENCE [LARGE SCALE GENOMIC DNA]</scope>
    <source>
        <strain evidence="14 15">LX20W</strain>
    </source>
</reference>
<evidence type="ECO:0000256" key="4">
    <source>
        <dbReference type="ARBA" id="ARBA00022723"/>
    </source>
</evidence>
<dbReference type="Proteomes" id="UP000534388">
    <property type="component" value="Unassembled WGS sequence"/>
</dbReference>
<dbReference type="InterPro" id="IPR008250">
    <property type="entry name" value="ATPase_P-typ_transduc_dom_A_sf"/>
</dbReference>
<dbReference type="GO" id="GO:0005524">
    <property type="term" value="F:ATP binding"/>
    <property type="evidence" value="ECO:0007669"/>
    <property type="project" value="UniProtKB-UniRule"/>
</dbReference>
<dbReference type="GO" id="GO:0016463">
    <property type="term" value="F:P-type zinc transporter activity"/>
    <property type="evidence" value="ECO:0007669"/>
    <property type="project" value="UniProtKB-EC"/>
</dbReference>
<dbReference type="GO" id="GO:0046872">
    <property type="term" value="F:metal ion binding"/>
    <property type="evidence" value="ECO:0007669"/>
    <property type="project" value="UniProtKB-KW"/>
</dbReference>
<dbReference type="SUPFAM" id="SSF55008">
    <property type="entry name" value="HMA, heavy metal-associated domain"/>
    <property type="match status" value="1"/>
</dbReference>
<dbReference type="Pfam" id="PF00702">
    <property type="entry name" value="Hydrolase"/>
    <property type="match status" value="1"/>
</dbReference>
<comment type="similarity">
    <text evidence="2 12">Belongs to the cation transport ATPase (P-type) (TC 3.A.3) family. Type IB subfamily.</text>
</comment>
<dbReference type="EC" id="7.2.2.12" evidence="10"/>
<dbReference type="GO" id="GO:0005886">
    <property type="term" value="C:plasma membrane"/>
    <property type="evidence" value="ECO:0007669"/>
    <property type="project" value="UniProtKB-SubCell"/>
</dbReference>
<evidence type="ECO:0000256" key="7">
    <source>
        <dbReference type="ARBA" id="ARBA00022967"/>
    </source>
</evidence>
<evidence type="ECO:0000256" key="3">
    <source>
        <dbReference type="ARBA" id="ARBA00022692"/>
    </source>
</evidence>
<evidence type="ECO:0000313" key="15">
    <source>
        <dbReference type="Proteomes" id="UP000534388"/>
    </source>
</evidence>
<dbReference type="GO" id="GO:0015086">
    <property type="term" value="F:cadmium ion transmembrane transporter activity"/>
    <property type="evidence" value="ECO:0007669"/>
    <property type="project" value="TreeGrafter"/>
</dbReference>
<comment type="subcellular location">
    <subcellularLocation>
        <location evidence="12">Cell membrane</location>
    </subcellularLocation>
    <subcellularLocation>
        <location evidence="1">Membrane</location>
        <topology evidence="1">Multi-pass membrane protein</topology>
    </subcellularLocation>
</comment>
<gene>
    <name evidence="14" type="ORF">H3H37_19005</name>
</gene>
<evidence type="ECO:0000256" key="9">
    <source>
        <dbReference type="ARBA" id="ARBA00023136"/>
    </source>
</evidence>
<name>A0A7W2EV45_9BURK</name>
<feature type="domain" description="HMA" evidence="13">
    <location>
        <begin position="26"/>
        <end position="90"/>
    </location>
</feature>
<dbReference type="InterPro" id="IPR051014">
    <property type="entry name" value="Cation_Transport_ATPase_IB"/>
</dbReference>
<feature type="transmembrane region" description="Helical" evidence="12">
    <location>
        <begin position="187"/>
        <end position="211"/>
    </location>
</feature>
<dbReference type="Gene3D" id="2.70.150.10">
    <property type="entry name" value="Calcium-transporting ATPase, cytoplasmic transduction domain A"/>
    <property type="match status" value="1"/>
</dbReference>
<dbReference type="Gene3D" id="3.40.1110.10">
    <property type="entry name" value="Calcium-transporting ATPase, cytoplasmic domain N"/>
    <property type="match status" value="1"/>
</dbReference>
<feature type="transmembrane region" description="Helical" evidence="12">
    <location>
        <begin position="148"/>
        <end position="167"/>
    </location>
</feature>
<keyword evidence="12" id="KW-1003">Cell membrane</keyword>
<dbReference type="EMBL" id="JACEZT010000013">
    <property type="protein sequence ID" value="MBA5639154.1"/>
    <property type="molecule type" value="Genomic_DNA"/>
</dbReference>
<evidence type="ECO:0000256" key="1">
    <source>
        <dbReference type="ARBA" id="ARBA00004141"/>
    </source>
</evidence>
<dbReference type="SUPFAM" id="SSF56784">
    <property type="entry name" value="HAD-like"/>
    <property type="match status" value="1"/>
</dbReference>
<feature type="transmembrane region" description="Helical" evidence="12">
    <location>
        <begin position="689"/>
        <end position="710"/>
    </location>
</feature>
<dbReference type="InterPro" id="IPR023299">
    <property type="entry name" value="ATPase_P-typ_cyto_dom_N"/>
</dbReference>
<dbReference type="InterPro" id="IPR018303">
    <property type="entry name" value="ATPase_P-typ_P_site"/>
</dbReference>
<dbReference type="InterPro" id="IPR023298">
    <property type="entry name" value="ATPase_P-typ_TM_dom_sf"/>
</dbReference>
<dbReference type="SUPFAM" id="SSF81665">
    <property type="entry name" value="Calcium ATPase, transmembrane domain M"/>
    <property type="match status" value="1"/>
</dbReference>
<evidence type="ECO:0000256" key="5">
    <source>
        <dbReference type="ARBA" id="ARBA00022741"/>
    </source>
</evidence>
<comment type="catalytic activity">
    <reaction evidence="11">
        <text>Zn(2+)(in) + ATP + H2O = Zn(2+)(out) + ADP + phosphate + H(+)</text>
        <dbReference type="Rhea" id="RHEA:20621"/>
        <dbReference type="ChEBI" id="CHEBI:15377"/>
        <dbReference type="ChEBI" id="CHEBI:15378"/>
        <dbReference type="ChEBI" id="CHEBI:29105"/>
        <dbReference type="ChEBI" id="CHEBI:30616"/>
        <dbReference type="ChEBI" id="CHEBI:43474"/>
        <dbReference type="ChEBI" id="CHEBI:456216"/>
        <dbReference type="EC" id="7.2.2.12"/>
    </reaction>
</comment>
<dbReference type="SUPFAM" id="SSF81653">
    <property type="entry name" value="Calcium ATPase, transduction domain A"/>
    <property type="match status" value="1"/>
</dbReference>
<dbReference type="PANTHER" id="PTHR48085">
    <property type="entry name" value="CADMIUM/ZINC-TRANSPORTING ATPASE HMA2-RELATED"/>
    <property type="match status" value="1"/>
</dbReference>
<dbReference type="PRINTS" id="PR00119">
    <property type="entry name" value="CATATPASE"/>
</dbReference>
<feature type="transmembrane region" description="Helical" evidence="12">
    <location>
        <begin position="349"/>
        <end position="371"/>
    </location>
</feature>
<protein>
    <recommendedName>
        <fullName evidence="10">P-type Zn(2+) transporter</fullName>
        <ecNumber evidence="10">7.2.2.12</ecNumber>
    </recommendedName>
</protein>
<dbReference type="InterPro" id="IPR036163">
    <property type="entry name" value="HMA_dom_sf"/>
</dbReference>
<dbReference type="InterPro" id="IPR001757">
    <property type="entry name" value="P_typ_ATPase"/>
</dbReference>
<feature type="transmembrane region" description="Helical" evidence="12">
    <location>
        <begin position="383"/>
        <end position="410"/>
    </location>
</feature>
<sequence length="744" mass="76925">MSTCDCNSGCGAPATPPAPAAGAGPEQAVFLIQNMDCPTEEKLIRDRLRPMAGVDSLQFDLMRRELTVGHHLPSIAPLVAALTALDMAPAVVSSTQDAGASPQAQPQGQGRAAGTLPFGLPRWLPLAVSGLAALAAEGVAWSTGREHGWPVLALAVTAIACGGLGTLKKGWIALRNLSLNMNFLMSLAILGALAVGQWPEAAMVIFLFALAERIEARSLDRARHAIRGMMALTPDTATVQAPSGAWQRVAAAQVQPGALVRVMPGERIALDGTVAAGESAVNQAPITGESMPVAKLPGDPVFAGTINEQGSFDYTVTAPQSQSTLSRILSSVQQAQGERAPTQRFVDRFAAVYIPVVVALAVLVAVVPPLAMGADGHAWFYKALVLLVIACPCALVISTPVTVVSGLAAAARQGILVKGGVYLELGRKLKAVALDKTGTLTVGTPQVTDVLVPDGGERVDLLRRAASLAALSTHPVSRALARYWHGEQQGVALAPVARFEALQGRGTRGEVEGETLYLGNARLMRELGVQDEALAAALAALERDGKSVVVLCSATAALLVVAVADAVRATSADAVAQLHALGVRVVMLSGDNVDTARAVGARLGIDDVRAGLLPDDKLRIVAALADEHGAVGMVGDGVNDAPALAKAAIGFAMGAAGTDTAMETANVALMDDDLRKVAYFMRLSARTHAILVQNIVLALAIKAVFLVLAVAGYSTLWMAVFADMGVSLMVVLNGLRLLRGPAPA</sequence>